<dbReference type="Gene3D" id="1.10.260.40">
    <property type="entry name" value="lambda repressor-like DNA-binding domains"/>
    <property type="match status" value="1"/>
</dbReference>
<dbReference type="InterPro" id="IPR001387">
    <property type="entry name" value="Cro/C1-type_HTH"/>
</dbReference>
<sequence length="241" mass="26488">MERKKAQERVGDEVTRRREHFRLDQKDVAEMAGIDAKTVRALEKGARWPRAASRDKVEKVLRWPPGSLEAMRAEAEANSEWSTQLVSAAPMTSSGDDADAIAALKPPSRTVPAGKPIAFQVIMDLVDHAERVRLALDDIANGDSPEVVVSHAARLYTAAQRVAFEWAGGARGFGDLTETAPELVKDISRSSDTADVLLKKIRERRSSEMATPPPREAAARVLRRVQQTGAELLSNMPRTTE</sequence>
<protein>
    <submittedName>
        <fullName evidence="2">Putative DNA-binding protein</fullName>
    </submittedName>
</protein>
<dbReference type="AlphaFoldDB" id="W5TT34"/>
<name>W5TT34_9NOCA</name>
<dbReference type="OrthoDB" id="3214282at2"/>
<dbReference type="Pfam" id="PF01381">
    <property type="entry name" value="HTH_3"/>
    <property type="match status" value="1"/>
</dbReference>
<accession>W5TT34</accession>
<evidence type="ECO:0000313" key="3">
    <source>
        <dbReference type="Proteomes" id="UP000019150"/>
    </source>
</evidence>
<dbReference type="SUPFAM" id="SSF47413">
    <property type="entry name" value="lambda repressor-like DNA-binding domains"/>
    <property type="match status" value="1"/>
</dbReference>
<keyword evidence="3" id="KW-1185">Reference proteome</keyword>
<dbReference type="Proteomes" id="UP000019150">
    <property type="component" value="Chromosome"/>
</dbReference>
<evidence type="ECO:0000259" key="1">
    <source>
        <dbReference type="PROSITE" id="PS50943"/>
    </source>
</evidence>
<reference evidence="2 3" key="1">
    <citation type="journal article" date="2014" name="Appl. Environ. Microbiol.">
        <title>Insights into the Microbial Degradation of Rubber and Gutta-Percha by Analysis of the Complete Genome of Nocardia nova SH22a.</title>
        <authorList>
            <person name="Luo Q."/>
            <person name="Hiessl S."/>
            <person name="Poehlein A."/>
            <person name="Daniel R."/>
            <person name="Steinbuchel A."/>
        </authorList>
    </citation>
    <scope>NUCLEOTIDE SEQUENCE [LARGE SCALE GENOMIC DNA]</scope>
    <source>
        <strain evidence="2">SH22a</strain>
    </source>
</reference>
<dbReference type="InterPro" id="IPR010982">
    <property type="entry name" value="Lambda_DNA-bd_dom_sf"/>
</dbReference>
<dbReference type="EMBL" id="CP006850">
    <property type="protein sequence ID" value="AHH22078.1"/>
    <property type="molecule type" value="Genomic_DNA"/>
</dbReference>
<dbReference type="GO" id="GO:0003677">
    <property type="term" value="F:DNA binding"/>
    <property type="evidence" value="ECO:0007669"/>
    <property type="project" value="UniProtKB-KW"/>
</dbReference>
<dbReference type="HOGENOM" id="CLU_1150917_0_0_11"/>
<dbReference type="RefSeq" id="WP_025353354.1">
    <property type="nucleotide sequence ID" value="NZ_CP006850.1"/>
</dbReference>
<dbReference type="PROSITE" id="PS50943">
    <property type="entry name" value="HTH_CROC1"/>
    <property type="match status" value="1"/>
</dbReference>
<organism evidence="2 3">
    <name type="scientific">Nocardia nova SH22a</name>
    <dbReference type="NCBI Taxonomy" id="1415166"/>
    <lineage>
        <taxon>Bacteria</taxon>
        <taxon>Bacillati</taxon>
        <taxon>Actinomycetota</taxon>
        <taxon>Actinomycetes</taxon>
        <taxon>Mycobacteriales</taxon>
        <taxon>Nocardiaceae</taxon>
        <taxon>Nocardia</taxon>
    </lineage>
</organism>
<dbReference type="PATRIC" id="fig|1415166.3.peg.7514"/>
<gene>
    <name evidence="2" type="ORF">NONO_c73220</name>
</gene>
<proteinExistence type="predicted"/>
<dbReference type="KEGG" id="nno:NONO_c73220"/>
<dbReference type="CDD" id="cd00093">
    <property type="entry name" value="HTH_XRE"/>
    <property type="match status" value="1"/>
</dbReference>
<evidence type="ECO:0000313" key="2">
    <source>
        <dbReference type="EMBL" id="AHH22078.1"/>
    </source>
</evidence>
<feature type="domain" description="HTH cro/C1-type" evidence="1">
    <location>
        <begin position="14"/>
        <end position="68"/>
    </location>
</feature>
<keyword evidence="2" id="KW-0238">DNA-binding</keyword>